<feature type="domain" description="RNA polymerase sigma factor 70 region 4 type 2" evidence="6">
    <location>
        <begin position="132"/>
        <end position="183"/>
    </location>
</feature>
<comment type="similarity">
    <text evidence="1">Belongs to the sigma-70 factor family. ECF subfamily.</text>
</comment>
<reference evidence="8" key="1">
    <citation type="journal article" date="2019" name="Int. J. Syst. Evol. Microbiol.">
        <title>The Global Catalogue of Microorganisms (GCM) 10K type strain sequencing project: providing services to taxonomists for standard genome sequencing and annotation.</title>
        <authorList>
            <consortium name="The Broad Institute Genomics Platform"/>
            <consortium name="The Broad Institute Genome Sequencing Center for Infectious Disease"/>
            <person name="Wu L."/>
            <person name="Ma J."/>
        </authorList>
    </citation>
    <scope>NUCLEOTIDE SEQUENCE [LARGE SCALE GENOMIC DNA]</scope>
    <source>
        <strain evidence="8">JCM 31920</strain>
    </source>
</reference>
<dbReference type="EMBL" id="BAABEY010000018">
    <property type="protein sequence ID" value="GAA4438276.1"/>
    <property type="molecule type" value="Genomic_DNA"/>
</dbReference>
<keyword evidence="8" id="KW-1185">Reference proteome</keyword>
<dbReference type="NCBIfam" id="TIGR02937">
    <property type="entry name" value="sigma70-ECF"/>
    <property type="match status" value="1"/>
</dbReference>
<name>A0ABP8LX22_9BACT</name>
<dbReference type="InterPro" id="IPR013249">
    <property type="entry name" value="RNA_pol_sigma70_r4_t2"/>
</dbReference>
<dbReference type="InterPro" id="IPR036388">
    <property type="entry name" value="WH-like_DNA-bd_sf"/>
</dbReference>
<dbReference type="InterPro" id="IPR013324">
    <property type="entry name" value="RNA_pol_sigma_r3/r4-like"/>
</dbReference>
<dbReference type="Pfam" id="PF08281">
    <property type="entry name" value="Sigma70_r4_2"/>
    <property type="match status" value="1"/>
</dbReference>
<dbReference type="InterPro" id="IPR007627">
    <property type="entry name" value="RNA_pol_sigma70_r2"/>
</dbReference>
<feature type="domain" description="RNA polymerase sigma-70 region 2" evidence="5">
    <location>
        <begin position="34"/>
        <end position="95"/>
    </location>
</feature>
<evidence type="ECO:0000256" key="3">
    <source>
        <dbReference type="ARBA" id="ARBA00023082"/>
    </source>
</evidence>
<dbReference type="Gene3D" id="1.10.10.10">
    <property type="entry name" value="Winged helix-like DNA-binding domain superfamily/Winged helix DNA-binding domain"/>
    <property type="match status" value="1"/>
</dbReference>
<evidence type="ECO:0000256" key="2">
    <source>
        <dbReference type="ARBA" id="ARBA00023015"/>
    </source>
</evidence>
<dbReference type="Pfam" id="PF04542">
    <property type="entry name" value="Sigma70_r2"/>
    <property type="match status" value="1"/>
</dbReference>
<keyword evidence="4" id="KW-0804">Transcription</keyword>
<keyword evidence="3" id="KW-0731">Sigma factor</keyword>
<evidence type="ECO:0000313" key="7">
    <source>
        <dbReference type="EMBL" id="GAA4438276.1"/>
    </source>
</evidence>
<dbReference type="Gene3D" id="1.10.1740.10">
    <property type="match status" value="1"/>
</dbReference>
<dbReference type="CDD" id="cd06171">
    <property type="entry name" value="Sigma70_r4"/>
    <property type="match status" value="1"/>
</dbReference>
<gene>
    <name evidence="7" type="ORF">GCM10023091_18690</name>
</gene>
<evidence type="ECO:0000256" key="1">
    <source>
        <dbReference type="ARBA" id="ARBA00010641"/>
    </source>
</evidence>
<sequence length="205" mass="24309">MRRRHPLLKDNLFYLDLWHKSRAGDKMAFCQLGEDHYASLFAYAQNYTRDKELIKDTIQDLYLHLWENRRNVHIEQVTMYLLRSIRNNILHTYRKGEFHTDLPHADWFPDAEGNTIESEIISTEVSATNHSRLEKAILDLPVRQREVIFLKYYQGLENDQIASLININRQSVANLLCKALTKLRRIIPHLVHAGAWMLCWMRVPL</sequence>
<dbReference type="PANTHER" id="PTHR43133">
    <property type="entry name" value="RNA POLYMERASE ECF-TYPE SIGMA FACTO"/>
    <property type="match status" value="1"/>
</dbReference>
<dbReference type="Proteomes" id="UP001501508">
    <property type="component" value="Unassembled WGS sequence"/>
</dbReference>
<keyword evidence="2" id="KW-0805">Transcription regulation</keyword>
<evidence type="ECO:0000259" key="6">
    <source>
        <dbReference type="Pfam" id="PF08281"/>
    </source>
</evidence>
<evidence type="ECO:0000313" key="8">
    <source>
        <dbReference type="Proteomes" id="UP001501508"/>
    </source>
</evidence>
<evidence type="ECO:0000259" key="5">
    <source>
        <dbReference type="Pfam" id="PF04542"/>
    </source>
</evidence>
<dbReference type="InterPro" id="IPR013325">
    <property type="entry name" value="RNA_pol_sigma_r2"/>
</dbReference>
<dbReference type="SUPFAM" id="SSF88946">
    <property type="entry name" value="Sigma2 domain of RNA polymerase sigma factors"/>
    <property type="match status" value="1"/>
</dbReference>
<evidence type="ECO:0000256" key="4">
    <source>
        <dbReference type="ARBA" id="ARBA00023163"/>
    </source>
</evidence>
<dbReference type="SUPFAM" id="SSF88659">
    <property type="entry name" value="Sigma3 and sigma4 domains of RNA polymerase sigma factors"/>
    <property type="match status" value="1"/>
</dbReference>
<accession>A0ABP8LX22</accession>
<dbReference type="InterPro" id="IPR039425">
    <property type="entry name" value="RNA_pol_sigma-70-like"/>
</dbReference>
<dbReference type="InterPro" id="IPR014284">
    <property type="entry name" value="RNA_pol_sigma-70_dom"/>
</dbReference>
<organism evidence="7 8">
    <name type="scientific">Ravibacter arvi</name>
    <dbReference type="NCBI Taxonomy" id="2051041"/>
    <lineage>
        <taxon>Bacteria</taxon>
        <taxon>Pseudomonadati</taxon>
        <taxon>Bacteroidota</taxon>
        <taxon>Cytophagia</taxon>
        <taxon>Cytophagales</taxon>
        <taxon>Spirosomataceae</taxon>
        <taxon>Ravibacter</taxon>
    </lineage>
</organism>
<dbReference type="RefSeq" id="WP_345028272.1">
    <property type="nucleotide sequence ID" value="NZ_BAABEY010000018.1"/>
</dbReference>
<protein>
    <submittedName>
        <fullName evidence="7">Sigma-70 family RNA polymerase sigma factor</fullName>
    </submittedName>
</protein>
<dbReference type="PANTHER" id="PTHR43133:SF46">
    <property type="entry name" value="RNA POLYMERASE SIGMA-70 FACTOR ECF SUBFAMILY"/>
    <property type="match status" value="1"/>
</dbReference>
<proteinExistence type="inferred from homology"/>
<comment type="caution">
    <text evidence="7">The sequence shown here is derived from an EMBL/GenBank/DDBJ whole genome shotgun (WGS) entry which is preliminary data.</text>
</comment>